<accession>A0A511ZNW8</accession>
<protein>
    <submittedName>
        <fullName evidence="1">Uncharacterized protein</fullName>
    </submittedName>
</protein>
<evidence type="ECO:0000313" key="1">
    <source>
        <dbReference type="EMBL" id="GEN89135.1"/>
    </source>
</evidence>
<comment type="caution">
    <text evidence="1">The sequence shown here is derived from an EMBL/GenBank/DDBJ whole genome shotgun (WGS) entry which is preliminary data.</text>
</comment>
<dbReference type="EMBL" id="BJYM01000019">
    <property type="protein sequence ID" value="GEN89135.1"/>
    <property type="molecule type" value="Genomic_DNA"/>
</dbReference>
<reference evidence="1 2" key="1">
    <citation type="submission" date="2019-07" db="EMBL/GenBank/DDBJ databases">
        <title>Whole genome shotgun sequence of Oceanobacillus sojae NBRC 105379.</title>
        <authorList>
            <person name="Hosoyama A."/>
            <person name="Uohara A."/>
            <person name="Ohji S."/>
            <person name="Ichikawa N."/>
        </authorList>
    </citation>
    <scope>NUCLEOTIDE SEQUENCE [LARGE SCALE GENOMIC DNA]</scope>
    <source>
        <strain evidence="1 2">NBRC 105379</strain>
    </source>
</reference>
<sequence>MCLNIPVVRQPEAFLTNVAALLDDDGKINNNETVQFLQLFVDTFVQLITTCKAN</sequence>
<gene>
    <name evidence="1" type="ORF">OSO01_38740</name>
</gene>
<evidence type="ECO:0000313" key="2">
    <source>
        <dbReference type="Proteomes" id="UP000321558"/>
    </source>
</evidence>
<organism evidence="1 2">
    <name type="scientific">Oceanobacillus sojae</name>
    <dbReference type="NCBI Taxonomy" id="582851"/>
    <lineage>
        <taxon>Bacteria</taxon>
        <taxon>Bacillati</taxon>
        <taxon>Bacillota</taxon>
        <taxon>Bacilli</taxon>
        <taxon>Bacillales</taxon>
        <taxon>Bacillaceae</taxon>
        <taxon>Oceanobacillus</taxon>
    </lineage>
</organism>
<keyword evidence="2" id="KW-1185">Reference proteome</keyword>
<name>A0A511ZNW8_9BACI</name>
<proteinExistence type="predicted"/>
<dbReference type="RefSeq" id="WP_156985282.1">
    <property type="nucleotide sequence ID" value="NZ_BJYM01000019.1"/>
</dbReference>
<dbReference type="Proteomes" id="UP000321558">
    <property type="component" value="Unassembled WGS sequence"/>
</dbReference>
<dbReference type="AlphaFoldDB" id="A0A511ZNW8"/>